<dbReference type="EMBL" id="CP000393">
    <property type="protein sequence ID" value="ABG50618.1"/>
    <property type="molecule type" value="Genomic_DNA"/>
</dbReference>
<dbReference type="HOGENOM" id="CLU_2903013_0_0_3"/>
<dbReference type="RefSeq" id="WP_011610997.1">
    <property type="nucleotide sequence ID" value="NC_008312.1"/>
</dbReference>
<sequence>MAQCCGIQTDLGVIQKSGIRDSMVTRAAFLSDEFHQIRFVYIPKHTSWLNQIECWFSIWARG</sequence>
<proteinExistence type="predicted"/>
<organism evidence="1">
    <name type="scientific">Trichodesmium erythraeum (strain IMS101)</name>
    <dbReference type="NCBI Taxonomy" id="203124"/>
    <lineage>
        <taxon>Bacteria</taxon>
        <taxon>Bacillati</taxon>
        <taxon>Cyanobacteriota</taxon>
        <taxon>Cyanophyceae</taxon>
        <taxon>Oscillatoriophycideae</taxon>
        <taxon>Oscillatoriales</taxon>
        <taxon>Microcoleaceae</taxon>
        <taxon>Trichodesmium</taxon>
    </lineage>
</organism>
<reference evidence="1" key="1">
    <citation type="submission" date="2006-06" db="EMBL/GenBank/DDBJ databases">
        <title>Complete sequence of Trichodesmium erythraeum IMS101.</title>
        <authorList>
            <consortium name="US DOE Joint Genome Institute"/>
            <person name="Copeland A."/>
            <person name="Lucas S."/>
            <person name="Lapidus A."/>
            <person name="Barry K."/>
            <person name="Detter J.C."/>
            <person name="Glavina del Rio T."/>
            <person name="Hammon N."/>
            <person name="Israni S."/>
            <person name="Dalin E."/>
            <person name="Tice H."/>
            <person name="Pitluck S."/>
            <person name="Kiss H."/>
            <person name="Munk A.C."/>
            <person name="Brettin T."/>
            <person name="Bruce D."/>
            <person name="Han C."/>
            <person name="Tapia R."/>
            <person name="Gilna P."/>
            <person name="Schmutz J."/>
            <person name="Larimer F."/>
            <person name="Land M."/>
            <person name="Hauser L."/>
            <person name="Kyrpides N."/>
            <person name="Kim E."/>
            <person name="Richardson P."/>
        </authorList>
    </citation>
    <scope>NUCLEOTIDE SEQUENCE [LARGE SCALE GENOMIC DNA]</scope>
    <source>
        <strain evidence="1">IMS101</strain>
    </source>
</reference>
<accession>Q116F6</accession>
<name>Q116F6_TRIEI</name>
<gene>
    <name evidence="1" type="ordered locus">Tery_1287</name>
</gene>
<evidence type="ECO:0000313" key="1">
    <source>
        <dbReference type="EMBL" id="ABG50618.1"/>
    </source>
</evidence>
<dbReference type="AlphaFoldDB" id="Q116F6"/>
<dbReference type="eggNOG" id="COG3335">
    <property type="taxonomic scope" value="Bacteria"/>
</dbReference>
<protein>
    <submittedName>
        <fullName evidence="1">Transposase</fullName>
    </submittedName>
</protein>
<dbReference type="KEGG" id="ter:Tery_1287"/>